<keyword evidence="4" id="KW-0804">Transcription</keyword>
<dbReference type="STRING" id="212667.VFDL14_02925"/>
<dbReference type="SUPFAM" id="SSF46785">
    <property type="entry name" value="Winged helix' DNA-binding domain"/>
    <property type="match status" value="1"/>
</dbReference>
<evidence type="ECO:0000256" key="4">
    <source>
        <dbReference type="ARBA" id="ARBA00023163"/>
    </source>
</evidence>
<keyword evidence="3" id="KW-0238">DNA-binding</keyword>
<dbReference type="InterPro" id="IPR036390">
    <property type="entry name" value="WH_DNA-bd_sf"/>
</dbReference>
<evidence type="ECO:0000256" key="2">
    <source>
        <dbReference type="ARBA" id="ARBA00023015"/>
    </source>
</evidence>
<protein>
    <submittedName>
        <fullName evidence="6">LysR family transcriptional regulator</fullName>
    </submittedName>
</protein>
<accession>A0A066UUX1</accession>
<evidence type="ECO:0000256" key="3">
    <source>
        <dbReference type="ARBA" id="ARBA00023125"/>
    </source>
</evidence>
<dbReference type="InterPro" id="IPR036388">
    <property type="entry name" value="WH-like_DNA-bd_sf"/>
</dbReference>
<gene>
    <name evidence="6" type="ORF">VFDL14_02925</name>
</gene>
<keyword evidence="2" id="KW-0805">Transcription regulation</keyword>
<name>A0A066UUX1_9VIBR</name>
<reference evidence="6 7" key="1">
    <citation type="submission" date="2014-02" db="EMBL/GenBank/DDBJ databases">
        <title>Vibrio fortis Dalian14 Genome Sequencing.</title>
        <authorList>
            <person name="Wang Y."/>
            <person name="Song L."/>
            <person name="Liu G."/>
            <person name="Ding J."/>
        </authorList>
    </citation>
    <scope>NUCLEOTIDE SEQUENCE [LARGE SCALE GENOMIC DNA]</scope>
    <source>
        <strain evidence="6 7">Dalian14</strain>
    </source>
</reference>
<evidence type="ECO:0000256" key="1">
    <source>
        <dbReference type="ARBA" id="ARBA00009437"/>
    </source>
</evidence>
<dbReference type="Pfam" id="PF03466">
    <property type="entry name" value="LysR_substrate"/>
    <property type="match status" value="1"/>
</dbReference>
<sequence>MNTNLDIQNILVLKKMYELRHVGLVADALGKTSSAISKNLSKLKTQLDDPLFIQTKQGFEPTSFVEANIQHFESIISSIGLIKPEGFAPETYQGSIKIYANNHFWQQLGDKLYLKLLKEAPNAKASFLHWDTNARNRIIDGEDAVAAHYFDETLPQSIAQTEFGRGSVVFFVRNDHPATDVHSLTDYPVVLHKTAGWNDNKYPLIERLNNIGFQFTPKAEVTHPQNVHDIVLQTDHFGVTTNGSVPEGCRSIHLPQALNIEISYVMSCRRSQQQDPLNQWLFRVLKETIADNRR</sequence>
<organism evidence="6 7">
    <name type="scientific">Vibrio fortis</name>
    <dbReference type="NCBI Taxonomy" id="212667"/>
    <lineage>
        <taxon>Bacteria</taxon>
        <taxon>Pseudomonadati</taxon>
        <taxon>Pseudomonadota</taxon>
        <taxon>Gammaproteobacteria</taxon>
        <taxon>Vibrionales</taxon>
        <taxon>Vibrionaceae</taxon>
        <taxon>Vibrio</taxon>
    </lineage>
</organism>
<evidence type="ECO:0000313" key="7">
    <source>
        <dbReference type="Proteomes" id="UP000027219"/>
    </source>
</evidence>
<dbReference type="InterPro" id="IPR005119">
    <property type="entry name" value="LysR_subst-bd"/>
</dbReference>
<dbReference type="AlphaFoldDB" id="A0A066UUX1"/>
<keyword evidence="7" id="KW-1185">Reference proteome</keyword>
<dbReference type="EMBL" id="JFFR01000025">
    <property type="protein sequence ID" value="KDN27949.1"/>
    <property type="molecule type" value="Genomic_DNA"/>
</dbReference>
<evidence type="ECO:0000259" key="5">
    <source>
        <dbReference type="PROSITE" id="PS50931"/>
    </source>
</evidence>
<dbReference type="InterPro" id="IPR000847">
    <property type="entry name" value="LysR_HTH_N"/>
</dbReference>
<dbReference type="SUPFAM" id="SSF53850">
    <property type="entry name" value="Periplasmic binding protein-like II"/>
    <property type="match status" value="1"/>
</dbReference>
<dbReference type="PROSITE" id="PS50931">
    <property type="entry name" value="HTH_LYSR"/>
    <property type="match status" value="1"/>
</dbReference>
<feature type="domain" description="HTH lysR-type" evidence="5">
    <location>
        <begin position="5"/>
        <end position="62"/>
    </location>
</feature>
<evidence type="ECO:0000313" key="6">
    <source>
        <dbReference type="EMBL" id="KDN27949.1"/>
    </source>
</evidence>
<dbReference type="Gene3D" id="1.10.10.10">
    <property type="entry name" value="Winged helix-like DNA-binding domain superfamily/Winged helix DNA-binding domain"/>
    <property type="match status" value="1"/>
</dbReference>
<dbReference type="InterPro" id="IPR050389">
    <property type="entry name" value="LysR-type_TF"/>
</dbReference>
<dbReference type="Pfam" id="PF00126">
    <property type="entry name" value="HTH_1"/>
    <property type="match status" value="1"/>
</dbReference>
<dbReference type="OrthoDB" id="6402859at2"/>
<comment type="similarity">
    <text evidence="1">Belongs to the LysR transcriptional regulatory family.</text>
</comment>
<dbReference type="GO" id="GO:0003677">
    <property type="term" value="F:DNA binding"/>
    <property type="evidence" value="ECO:0007669"/>
    <property type="project" value="UniProtKB-KW"/>
</dbReference>
<dbReference type="Gene3D" id="3.40.190.10">
    <property type="entry name" value="Periplasmic binding protein-like II"/>
    <property type="match status" value="2"/>
</dbReference>
<dbReference type="RefSeq" id="WP_032552166.1">
    <property type="nucleotide sequence ID" value="NZ_JFFR01000025.1"/>
</dbReference>
<dbReference type="Proteomes" id="UP000027219">
    <property type="component" value="Unassembled WGS sequence"/>
</dbReference>
<dbReference type="GO" id="GO:0003700">
    <property type="term" value="F:DNA-binding transcription factor activity"/>
    <property type="evidence" value="ECO:0007669"/>
    <property type="project" value="InterPro"/>
</dbReference>
<comment type="caution">
    <text evidence="6">The sequence shown here is derived from an EMBL/GenBank/DDBJ whole genome shotgun (WGS) entry which is preliminary data.</text>
</comment>
<dbReference type="PANTHER" id="PTHR30118:SF15">
    <property type="entry name" value="TRANSCRIPTIONAL REGULATORY PROTEIN"/>
    <property type="match status" value="1"/>
</dbReference>
<proteinExistence type="inferred from homology"/>
<dbReference type="PANTHER" id="PTHR30118">
    <property type="entry name" value="HTH-TYPE TRANSCRIPTIONAL REGULATOR LEUO-RELATED"/>
    <property type="match status" value="1"/>
</dbReference>